<keyword evidence="1" id="KW-0540">Nuclease</keyword>
<name>A0A7H9CJ98_9BACT</name>
<evidence type="ECO:0000256" key="1">
    <source>
        <dbReference type="PIRNR" id="PIRNR016080"/>
    </source>
</evidence>
<dbReference type="GO" id="GO:0009036">
    <property type="term" value="F:type II site-specific deoxyribonuclease activity"/>
    <property type="evidence" value="ECO:0007669"/>
    <property type="project" value="UniProtKB-UniRule"/>
</dbReference>
<dbReference type="AlphaFoldDB" id="A0A7H9CJ98"/>
<feature type="domain" description="Restriction endonuclease type II DpnII-like" evidence="2">
    <location>
        <begin position="7"/>
        <end position="272"/>
    </location>
</feature>
<dbReference type="InterPro" id="IPR007637">
    <property type="entry name" value="Restrct_endonuc_II_DpnII-like"/>
</dbReference>
<dbReference type="SUPFAM" id="SSF52980">
    <property type="entry name" value="Restriction endonuclease-like"/>
    <property type="match status" value="1"/>
</dbReference>
<comment type="function">
    <text evidence="1">A P subtype restriction enzyme that recognizes the double-stranded unmethylated sequence 5'-GATC-3'.</text>
</comment>
<keyword evidence="1" id="KW-0378">Hydrolase</keyword>
<dbReference type="EMBL" id="CP049075">
    <property type="protein sequence ID" value="QLI05338.1"/>
    <property type="molecule type" value="Genomic_DNA"/>
</dbReference>
<comment type="similarity">
    <text evidence="1">Belongs to the DpnII type II restriction endonuclease family.</text>
</comment>
<evidence type="ECO:0000313" key="3">
    <source>
        <dbReference type="EMBL" id="QLI05338.1"/>
    </source>
</evidence>
<keyword evidence="4" id="KW-1185">Reference proteome</keyword>
<dbReference type="REBASE" id="410044">
    <property type="entry name" value="Cje195ORF823P"/>
</dbReference>
<dbReference type="InterPro" id="IPR038365">
    <property type="entry name" value="EcoRII_C_sf"/>
</dbReference>
<comment type="catalytic activity">
    <reaction evidence="1">
        <text>Endonucleolytic cleavage of DNA to give specific double-stranded fragments with terminal 5'-phosphates.</text>
        <dbReference type="EC" id="3.1.21.4"/>
    </reaction>
</comment>
<organism evidence="3 4">
    <name type="scientific">Candidatus Campylobacter infans</name>
    <dbReference type="NCBI Taxonomy" id="2561898"/>
    <lineage>
        <taxon>Bacteria</taxon>
        <taxon>Pseudomonadati</taxon>
        <taxon>Campylobacterota</taxon>
        <taxon>Epsilonproteobacteria</taxon>
        <taxon>Campylobacterales</taxon>
        <taxon>Campylobacteraceae</taxon>
        <taxon>Campylobacter</taxon>
    </lineage>
</organism>
<dbReference type="Gene3D" id="3.40.91.80">
    <property type="match status" value="1"/>
</dbReference>
<dbReference type="Pfam" id="PF04556">
    <property type="entry name" value="DpnII"/>
    <property type="match status" value="1"/>
</dbReference>
<sequence length="278" mass="32291">MKNKICFNEFLKSLKTSNRDLKFYVAWDKCLKNKDEISISLNHLNFLLGKDKSELKENINKLFKSYPKAFECLNILIATRDVKDIVFNELGKECELKSYFTNSNKIYDFICQSGLVEIFADRKIKDLNDFVFGVEVGLDSNARKNRSGKAMERTLANIFQQAKLNYKEQVSINDFTDLKQTFGTDIKKFDFVIFTSKKTYFLECNFYTSGGSKLNETARSYEELALRFDKCSGAEFIWITDGKGWLKAKNKLEQAYKSIEIYNLSNIENFILKVKNDA</sequence>
<evidence type="ECO:0000313" key="4">
    <source>
        <dbReference type="Proteomes" id="UP000509414"/>
    </source>
</evidence>
<dbReference type="InterPro" id="IPR011335">
    <property type="entry name" value="Restrct_endonuc-II-like"/>
</dbReference>
<protein>
    <recommendedName>
        <fullName evidence="1">Type-2 restriction enzyme</fullName>
        <ecNumber evidence="1">3.1.21.4</ecNumber>
    </recommendedName>
</protein>
<gene>
    <name evidence="3" type="ORF">CINF_0824</name>
</gene>
<reference evidence="3 4" key="1">
    <citation type="submission" date="2020-02" db="EMBL/GenBank/DDBJ databases">
        <title>Complete genome sequence of the novel Campylobacter species Candidatus Campylobacter infans.</title>
        <authorList>
            <person name="Duim B."/>
            <person name="Zomer A."/>
            <person name="van der Graaf L."/>
            <person name="Wagenaar J."/>
        </authorList>
    </citation>
    <scope>NUCLEOTIDE SEQUENCE [LARGE SCALE GENOMIC DNA]</scope>
    <source>
        <strain evidence="3 4">19S00001</strain>
    </source>
</reference>
<keyword evidence="1 3" id="KW-0255">Endonuclease</keyword>
<proteinExistence type="inferred from homology"/>
<dbReference type="Proteomes" id="UP000509414">
    <property type="component" value="Chromosome"/>
</dbReference>
<dbReference type="GO" id="GO:0003677">
    <property type="term" value="F:DNA binding"/>
    <property type="evidence" value="ECO:0007669"/>
    <property type="project" value="UniProtKB-UniRule"/>
</dbReference>
<dbReference type="InterPro" id="IPR021191">
    <property type="entry name" value="Restrct_endonuc_II_DpnII"/>
</dbReference>
<dbReference type="RefSeq" id="WP_179975848.1">
    <property type="nucleotide sequence ID" value="NZ_CP049075.1"/>
</dbReference>
<dbReference type="EC" id="3.1.21.4" evidence="1"/>
<dbReference type="KEGG" id="cinf:CINF_0824"/>
<accession>A0A7H9CJ98</accession>
<keyword evidence="1" id="KW-0680">Restriction system</keyword>
<dbReference type="PIRSF" id="PIRSF016080">
    <property type="entry name" value="Restrict_endonuc_II_DpmII"/>
    <property type="match status" value="1"/>
</dbReference>
<evidence type="ECO:0000259" key="2">
    <source>
        <dbReference type="Pfam" id="PF04556"/>
    </source>
</evidence>
<dbReference type="GO" id="GO:0009307">
    <property type="term" value="P:DNA restriction-modification system"/>
    <property type="evidence" value="ECO:0007669"/>
    <property type="project" value="UniProtKB-UniRule"/>
</dbReference>